<dbReference type="Pfam" id="PF09991">
    <property type="entry name" value="DUF2232"/>
    <property type="match status" value="1"/>
</dbReference>
<feature type="transmembrane region" description="Helical" evidence="1">
    <location>
        <begin position="247"/>
        <end position="273"/>
    </location>
</feature>
<evidence type="ECO:0000256" key="1">
    <source>
        <dbReference type="SAM" id="Phobius"/>
    </source>
</evidence>
<gene>
    <name evidence="2" type="ORF">EDD63_11420</name>
</gene>
<dbReference type="AlphaFoldDB" id="A0A4R7ZWX5"/>
<feature type="transmembrane region" description="Helical" evidence="1">
    <location>
        <begin position="40"/>
        <end position="67"/>
    </location>
</feature>
<sequence>MIAMVAILLILNRQFAGVLEEMIFWLLSIPLIVYMVRYDIQSGLIVAISCILSSILFSTFTGMVLLISAMVSGVCYGIGLKKGWKNAYLLILAIVSQLLVSALTVIVFGHIFGYDIIAEVMDLTKMVEQAGIASGARTLAMLVVLIVYIGSAFMQGIVIHVASHVILARLRIQVAPLKPITQVRIPKQVGMLATVGLVIYAISQFVSVPAAYEDAILVLYLVCMMIAITIGVIECISYGVKKRSRAIVLGALIACFIPVIQNIMMCLGIYVSFGGHIEKIIEK</sequence>
<comment type="caution">
    <text evidence="2">The sequence shown here is derived from an EMBL/GenBank/DDBJ whole genome shotgun (WGS) entry which is preliminary data.</text>
</comment>
<proteinExistence type="predicted"/>
<feature type="transmembrane region" description="Helical" evidence="1">
    <location>
        <begin position="189"/>
        <end position="212"/>
    </location>
</feature>
<feature type="transmembrane region" description="Helical" evidence="1">
    <location>
        <begin position="139"/>
        <end position="168"/>
    </location>
</feature>
<organism evidence="2 3">
    <name type="scientific">Breznakia blatticola</name>
    <dbReference type="NCBI Taxonomy" id="1754012"/>
    <lineage>
        <taxon>Bacteria</taxon>
        <taxon>Bacillati</taxon>
        <taxon>Bacillota</taxon>
        <taxon>Erysipelotrichia</taxon>
        <taxon>Erysipelotrichales</taxon>
        <taxon>Erysipelotrichaceae</taxon>
        <taxon>Breznakia</taxon>
    </lineage>
</organism>
<dbReference type="InterPro" id="IPR018710">
    <property type="entry name" value="DUF2232"/>
</dbReference>
<keyword evidence="1" id="KW-1133">Transmembrane helix</keyword>
<reference evidence="2 3" key="1">
    <citation type="submission" date="2019-03" db="EMBL/GenBank/DDBJ databases">
        <title>Genomic Encyclopedia of Type Strains, Phase IV (KMG-IV): sequencing the most valuable type-strain genomes for metagenomic binning, comparative biology and taxonomic classification.</title>
        <authorList>
            <person name="Goeker M."/>
        </authorList>
    </citation>
    <scope>NUCLEOTIDE SEQUENCE [LARGE SCALE GENOMIC DNA]</scope>
    <source>
        <strain evidence="2 3">DSM 28867</strain>
    </source>
</reference>
<evidence type="ECO:0000313" key="2">
    <source>
        <dbReference type="EMBL" id="TDW20190.1"/>
    </source>
</evidence>
<accession>A0A4R7ZWX5</accession>
<evidence type="ECO:0000313" key="3">
    <source>
        <dbReference type="Proteomes" id="UP000294743"/>
    </source>
</evidence>
<feature type="transmembrane region" description="Helical" evidence="1">
    <location>
        <begin position="218"/>
        <end position="240"/>
    </location>
</feature>
<keyword evidence="3" id="KW-1185">Reference proteome</keyword>
<protein>
    <submittedName>
        <fullName evidence="2">Uncharacterized protein YybS (DUF2232 family)</fullName>
    </submittedName>
</protein>
<keyword evidence="1" id="KW-0812">Transmembrane</keyword>
<keyword evidence="1" id="KW-0472">Membrane</keyword>
<feature type="transmembrane region" description="Helical" evidence="1">
    <location>
        <begin position="88"/>
        <end position="112"/>
    </location>
</feature>
<dbReference type="EMBL" id="SODD01000014">
    <property type="protein sequence ID" value="TDW20190.1"/>
    <property type="molecule type" value="Genomic_DNA"/>
</dbReference>
<name>A0A4R7ZWX5_9FIRM</name>
<dbReference type="Proteomes" id="UP000294743">
    <property type="component" value="Unassembled WGS sequence"/>
</dbReference>